<organism evidence="3 4">
    <name type="scientific">Gordonia crocea</name>
    <dbReference type="NCBI Taxonomy" id="589162"/>
    <lineage>
        <taxon>Bacteria</taxon>
        <taxon>Bacillati</taxon>
        <taxon>Actinomycetota</taxon>
        <taxon>Actinomycetes</taxon>
        <taxon>Mycobacteriales</taxon>
        <taxon>Gordoniaceae</taxon>
        <taxon>Gordonia</taxon>
    </lineage>
</organism>
<accession>A0A7M3SUK5</accession>
<dbReference type="Pfam" id="PF13338">
    <property type="entry name" value="AbiEi_4"/>
    <property type="match status" value="1"/>
</dbReference>
<comment type="caution">
    <text evidence="3">The sequence shown here is derived from an EMBL/GenBank/DDBJ whole genome shotgun (WGS) entry which is preliminary data.</text>
</comment>
<evidence type="ECO:0000259" key="1">
    <source>
        <dbReference type="Pfam" id="PF09407"/>
    </source>
</evidence>
<evidence type="ECO:0008006" key="5">
    <source>
        <dbReference type="Google" id="ProtNLM"/>
    </source>
</evidence>
<dbReference type="InterPro" id="IPR025159">
    <property type="entry name" value="AbiEi_N"/>
</dbReference>
<dbReference type="Pfam" id="PF09407">
    <property type="entry name" value="AbiEi_1"/>
    <property type="match status" value="1"/>
</dbReference>
<dbReference type="RefSeq" id="WP_228460622.1">
    <property type="nucleotide sequence ID" value="NZ_BJOU01000001.1"/>
</dbReference>
<dbReference type="Proteomes" id="UP000444980">
    <property type="component" value="Unassembled WGS sequence"/>
</dbReference>
<dbReference type="EMBL" id="BJOU01000001">
    <property type="protein sequence ID" value="GED96329.1"/>
    <property type="molecule type" value="Genomic_DNA"/>
</dbReference>
<gene>
    <name evidence="3" type="ORF">nbrc107697_03680</name>
</gene>
<reference evidence="4" key="1">
    <citation type="submission" date="2019-06" db="EMBL/GenBank/DDBJ databases">
        <title>Gordonia isolated from sludge of a wastewater treatment plant.</title>
        <authorList>
            <person name="Tamura T."/>
            <person name="Aoyama K."/>
            <person name="Kang Y."/>
            <person name="Saito S."/>
            <person name="Akiyama N."/>
            <person name="Yazawa K."/>
            <person name="Gonoi T."/>
            <person name="Mikami Y."/>
        </authorList>
    </citation>
    <scope>NUCLEOTIDE SEQUENCE [LARGE SCALE GENOMIC DNA]</scope>
    <source>
        <strain evidence="4">NBRC 107697</strain>
    </source>
</reference>
<dbReference type="AlphaFoldDB" id="A0A7M3SUK5"/>
<evidence type="ECO:0000259" key="2">
    <source>
        <dbReference type="Pfam" id="PF13338"/>
    </source>
</evidence>
<feature type="domain" description="AbiEi antitoxin C-terminal" evidence="1">
    <location>
        <begin position="67"/>
        <end position="139"/>
    </location>
</feature>
<protein>
    <recommendedName>
        <fullName evidence="5">AbiEi antitoxin C-terminal domain-containing protein</fullName>
    </recommendedName>
</protein>
<name>A0A7M3SUK5_9ACTN</name>
<proteinExistence type="predicted"/>
<sequence length="213" mass="23099">MDMDLNEFVIRHDGVLTTSDALSLGLSRSAIQRRVASGEWRTIVRGVYLVASYPRSARAQVRLAVASVGGPAVLGGAAAAWWQGLADVEPRKHLVLSPVPGRHPRCTSTTLVAHRRIAENDVTEYRGLRVTAPALTVLDASLDLGIAIVDSALLRRRTTIESLEAAHRRYPRRRGAPRISQYLRLLGSGARSEAERLVVGAFRGGGIVGWHAN</sequence>
<feature type="domain" description="AbiEi antitoxin N-terminal" evidence="2">
    <location>
        <begin position="4"/>
        <end position="51"/>
    </location>
</feature>
<evidence type="ECO:0000313" key="4">
    <source>
        <dbReference type="Proteomes" id="UP000444980"/>
    </source>
</evidence>
<keyword evidence="4" id="KW-1185">Reference proteome</keyword>
<evidence type="ECO:0000313" key="3">
    <source>
        <dbReference type="EMBL" id="GED96329.1"/>
    </source>
</evidence>
<dbReference type="InterPro" id="IPR018547">
    <property type="entry name" value="AbiEi_C"/>
</dbReference>